<evidence type="ECO:0000256" key="1">
    <source>
        <dbReference type="SAM" id="MobiDB-lite"/>
    </source>
</evidence>
<gene>
    <name evidence="2" type="ORF">CKAN_02390800</name>
</gene>
<protein>
    <submittedName>
        <fullName evidence="2">Eukaryotic translation initiation factor-like protein</fullName>
    </submittedName>
</protein>
<dbReference type="PANTHER" id="PTHR48434">
    <property type="entry name" value="(RAPE) HYPOTHETICAL PROTEIN"/>
    <property type="match status" value="1"/>
</dbReference>
<keyword evidence="2" id="KW-0396">Initiation factor</keyword>
<dbReference type="InterPro" id="IPR016024">
    <property type="entry name" value="ARM-type_fold"/>
</dbReference>
<dbReference type="Proteomes" id="UP000283530">
    <property type="component" value="Unassembled WGS sequence"/>
</dbReference>
<dbReference type="Gene3D" id="1.25.40.180">
    <property type="match status" value="1"/>
</dbReference>
<accession>A0A3S3NGC3</accession>
<keyword evidence="3" id="KW-1185">Reference proteome</keyword>
<evidence type="ECO:0000313" key="3">
    <source>
        <dbReference type="Proteomes" id="UP000283530"/>
    </source>
</evidence>
<evidence type="ECO:0000313" key="2">
    <source>
        <dbReference type="EMBL" id="RWR94606.1"/>
    </source>
</evidence>
<comment type="caution">
    <text evidence="2">The sequence shown here is derived from an EMBL/GenBank/DDBJ whole genome shotgun (WGS) entry which is preliminary data.</text>
</comment>
<dbReference type="GO" id="GO:0003743">
    <property type="term" value="F:translation initiation factor activity"/>
    <property type="evidence" value="ECO:0007669"/>
    <property type="project" value="UniProtKB-KW"/>
</dbReference>
<organism evidence="2 3">
    <name type="scientific">Cinnamomum micranthum f. kanehirae</name>
    <dbReference type="NCBI Taxonomy" id="337451"/>
    <lineage>
        <taxon>Eukaryota</taxon>
        <taxon>Viridiplantae</taxon>
        <taxon>Streptophyta</taxon>
        <taxon>Embryophyta</taxon>
        <taxon>Tracheophyta</taxon>
        <taxon>Spermatophyta</taxon>
        <taxon>Magnoliopsida</taxon>
        <taxon>Magnoliidae</taxon>
        <taxon>Laurales</taxon>
        <taxon>Lauraceae</taxon>
        <taxon>Cinnamomum</taxon>
    </lineage>
</organism>
<feature type="compositionally biased region" description="Polar residues" evidence="1">
    <location>
        <begin position="173"/>
        <end position="208"/>
    </location>
</feature>
<dbReference type="STRING" id="337451.A0A3S3NGC3"/>
<feature type="compositionally biased region" description="Polar residues" evidence="1">
    <location>
        <begin position="126"/>
        <end position="135"/>
    </location>
</feature>
<feature type="compositionally biased region" description="Basic and acidic residues" evidence="1">
    <location>
        <begin position="137"/>
        <end position="146"/>
    </location>
</feature>
<dbReference type="PANTHER" id="PTHR48434:SF1">
    <property type="entry name" value="(RAPE) HYPOTHETICAL PROTEIN"/>
    <property type="match status" value="1"/>
</dbReference>
<proteinExistence type="predicted"/>
<dbReference type="OrthoDB" id="514777at2759"/>
<keyword evidence="2" id="KW-0648">Protein biosynthesis</keyword>
<dbReference type="AlphaFoldDB" id="A0A3S3NGC3"/>
<feature type="region of interest" description="Disordered" evidence="1">
    <location>
        <begin position="172"/>
        <end position="212"/>
    </location>
</feature>
<dbReference type="EMBL" id="QPKB01000011">
    <property type="protein sequence ID" value="RWR94606.1"/>
    <property type="molecule type" value="Genomic_DNA"/>
</dbReference>
<sequence>MQADQKVLSLRPGGGAIEAVGLSLLASEAPVPALVPVVVAFPPMSSSSVCMAQIPSPPSRCANMWIWWDRRDRAGDEGHERVQYTRDQLLQLRPVIDAREDILKIKEEIAVELFVEDQSWGCGDANRQQGQSQSRYAEPDNRDWRGGRSGQLLAYGEERSWENIRDNRDFSNRSESVSLNSRPEANQFNRQDQLGSQMSRVQISSSQGGRPAPALIKAEVPWSARRSNLSEKEHVLKTVKGISNKLTLEKFDPPKGQLIDSGITTPDILKGAVREPTFCPMYALPCEKTTNKESHYHLNGELQIIPLDTFLAGLPVDQIASKIFLPNMHFSPKAASLTLSFYEAILEQTNSALFTHNTKDGEVAFSKLQILHILSPEEWQDNWSNTQMVRSINKKQWLYNYWDYMNAWKYILLRQNSKHSHSWLISFQKTCDIQIPEWFWINWWSFYGPPSSLLPESLSSHFENFATNNTSFKYSKPSYIFLVYSITHGIPWILKWDYNKTSNPPFLLRRTFVKLWDKFDVQPVLQNQLCLSTSNIQQFPLLRQADPYKSFKAAVTEVIKNPAVSPFKTAPIATSNCNSQDFLNSQEYLISKVQALHKEMKSLRKLLSQLHKTVQLAAASIKEDSDATKSLGDEVF</sequence>
<name>A0A3S3NGC3_9MAGN</name>
<dbReference type="SUPFAM" id="SSF48371">
    <property type="entry name" value="ARM repeat"/>
    <property type="match status" value="1"/>
</dbReference>
<feature type="region of interest" description="Disordered" evidence="1">
    <location>
        <begin position="122"/>
        <end position="148"/>
    </location>
</feature>
<reference evidence="2 3" key="1">
    <citation type="journal article" date="2019" name="Nat. Plants">
        <title>Stout camphor tree genome fills gaps in understanding of flowering plant genome evolution.</title>
        <authorList>
            <person name="Chaw S.M."/>
            <person name="Liu Y.C."/>
            <person name="Wu Y.W."/>
            <person name="Wang H.Y."/>
            <person name="Lin C.I."/>
            <person name="Wu C.S."/>
            <person name="Ke H.M."/>
            <person name="Chang L.Y."/>
            <person name="Hsu C.Y."/>
            <person name="Yang H.T."/>
            <person name="Sudianto E."/>
            <person name="Hsu M.H."/>
            <person name="Wu K.P."/>
            <person name="Wang L.N."/>
            <person name="Leebens-Mack J.H."/>
            <person name="Tsai I.J."/>
        </authorList>
    </citation>
    <scope>NUCLEOTIDE SEQUENCE [LARGE SCALE GENOMIC DNA]</scope>
    <source>
        <strain evidence="3">cv. Chaw 1501</strain>
        <tissue evidence="2">Young leaves</tissue>
    </source>
</reference>